<name>A0A8E0ND63_9CAUL</name>
<dbReference type="EMBL" id="BATC01000058">
    <property type="protein sequence ID" value="GAD60212.1"/>
    <property type="molecule type" value="Genomic_DNA"/>
</dbReference>
<keyword evidence="3" id="KW-1185">Reference proteome</keyword>
<dbReference type="Proteomes" id="UP000016569">
    <property type="component" value="Unassembled WGS sequence"/>
</dbReference>
<comment type="caution">
    <text evidence="2">The sequence shown here is derived from an EMBL/GenBank/DDBJ whole genome shotgun (WGS) entry which is preliminary data.</text>
</comment>
<proteinExistence type="predicted"/>
<protein>
    <submittedName>
        <fullName evidence="2">Flagellar protein flgJ [peptidoglycan hydrolase]</fullName>
    </submittedName>
</protein>
<gene>
    <name evidence="2" type="ORF">MBEBAB_2462</name>
</gene>
<accession>A0A8E0ND63</accession>
<reference evidence="3" key="1">
    <citation type="journal article" date="2013" name="Genome Announc.">
        <title>Draft Genome Sequence of the Dimorphic Prosthecate Bacterium Brevundimonas abyssalis TAR-001T.</title>
        <authorList>
            <person name="Tsubouchi T."/>
            <person name="Nishi S."/>
            <person name="Usui K."/>
            <person name="Shimane Y."/>
            <person name="Takaki Y."/>
            <person name="Maruyama T."/>
            <person name="Hatada Y."/>
        </authorList>
    </citation>
    <scope>NUCLEOTIDE SEQUENCE [LARGE SCALE GENOMIC DNA]</scope>
    <source>
        <strain evidence="3">TAR-001</strain>
    </source>
</reference>
<keyword evidence="2" id="KW-0966">Cell projection</keyword>
<evidence type="ECO:0000259" key="1">
    <source>
        <dbReference type="Pfam" id="PF10135"/>
    </source>
</evidence>
<keyword evidence="2" id="KW-0969">Cilium</keyword>
<organism evidence="2 3">
    <name type="scientific">Brevundimonas abyssalis TAR-001</name>
    <dbReference type="NCBI Taxonomy" id="1391729"/>
    <lineage>
        <taxon>Bacteria</taxon>
        <taxon>Pseudomonadati</taxon>
        <taxon>Pseudomonadota</taxon>
        <taxon>Alphaproteobacteria</taxon>
        <taxon>Caulobacterales</taxon>
        <taxon>Caulobacteraceae</taxon>
        <taxon>Brevundimonas</taxon>
    </lineage>
</organism>
<dbReference type="InterPro" id="IPR019301">
    <property type="entry name" value="Flagellar_prot_FlgJ_N"/>
</dbReference>
<evidence type="ECO:0000313" key="3">
    <source>
        <dbReference type="Proteomes" id="UP000016569"/>
    </source>
</evidence>
<feature type="domain" description="Flagellar protein FlgJ N-terminal" evidence="1">
    <location>
        <begin position="48"/>
        <end position="92"/>
    </location>
</feature>
<evidence type="ECO:0000313" key="2">
    <source>
        <dbReference type="EMBL" id="GAD60212.1"/>
    </source>
</evidence>
<dbReference type="AlphaFoldDB" id="A0A8E0ND63"/>
<dbReference type="GO" id="GO:0016787">
    <property type="term" value="F:hydrolase activity"/>
    <property type="evidence" value="ECO:0007669"/>
    <property type="project" value="UniProtKB-KW"/>
</dbReference>
<keyword evidence="2" id="KW-0282">Flagellum</keyword>
<dbReference type="Pfam" id="PF10135">
    <property type="entry name" value="Rod-binding"/>
    <property type="match status" value="1"/>
</dbReference>
<keyword evidence="2" id="KW-0378">Hydrolase</keyword>
<sequence length="112" mass="11928">MMTPMAPSVDMLRGAPSLAALSGADEARIRQTAQDFEATFLAQMLRPMFEGLSTEAPFGGGHAEETWRGFMIDEMGKQISRSGGIGLADQVMAEMIRMQSGQSTVPSEGDAA</sequence>